<gene>
    <name evidence="2" type="ORF">HY544_02195</name>
</gene>
<protein>
    <submittedName>
        <fullName evidence="2">Uncharacterized protein</fullName>
    </submittedName>
</protein>
<keyword evidence="1" id="KW-0812">Transmembrane</keyword>
<organism evidence="2 3">
    <name type="scientific">Candidatus Iainarchaeum sp</name>
    <dbReference type="NCBI Taxonomy" id="3101447"/>
    <lineage>
        <taxon>Archaea</taxon>
        <taxon>Candidatus Iainarchaeota</taxon>
        <taxon>Candidatus Iainarchaeia</taxon>
        <taxon>Candidatus Iainarchaeales</taxon>
        <taxon>Candidatus Iainarchaeaceae</taxon>
        <taxon>Candidatus Iainarchaeum</taxon>
    </lineage>
</organism>
<accession>A0A8T3YLW2</accession>
<dbReference type="Proteomes" id="UP000732298">
    <property type="component" value="Unassembled WGS sequence"/>
</dbReference>
<evidence type="ECO:0000313" key="2">
    <source>
        <dbReference type="EMBL" id="MBI4210296.1"/>
    </source>
</evidence>
<sequence>MEQKTLGIVFVAFALLMLPALATAALESFTKSTTPIFTNLQNVTMSVNAKSGGHPAYAHIIVLDDTVTYSGSKSQLRFSMGQTGNGVISCRFFVEPSSGVPHGNIIVCDDPQKVGTEQITLNVQTPSGTYDLGYVTINVVPGNVPLQTTSQGTLPQPGNTAPSFTPIGAIYISANSGRSTNLVDLWSYVSDIQDSDAQLALSVVTGPYCFIDNGRYISCDAPSGHNYTNTYTLTVQARDTSGAIGTAGIGLVVLAPPASFTPYYPATPYPVARFNDYYPEYYPNYYPYQYNRPPVLSGIPDITARQNQGYAPAAIDLLNFATDPDDSIYDLGFTILRQSDTQPIRCGINGSMLQCEPPNYGYYGTNTITVQVRDRAGATDTTSFDVDVLQQGTGYCSGISVSASSVYMGENESRSATFYVRNDSYSDFIIDGVDLSDNSTFVTLYSEGTDSVARPGQSAAIRARVQSFSVPYSVNANGTVRVRGHFTGGTGCGYYDTRQADFTIRIDDTYYGTGYTAYNAPSYDNYYYTTCGSISVSAQDVMVQPNARTSLPITLTNNSGIPFNVSSMSVNESNAYFNARIESKPATIPAYGSAAASVIIDAQYSPSINPSGPVTVYVYGNFTNGASCSGSSISKAFNAGISGSGGAAYVYTTAQQGTGNAGSLDITLSDSFVTLEKGAKRNVTATIRNNGQYGCFSLSASTSGVFMGSTSGQLCIGAGESKDAPIEITARNEGSGSMEFKAAANDTSKSKFISIEVKPAAKEEGMSVIARNVPAKATGRATITLGNIGQGLDDVTVNASGLPNGVTVASVSKSYWKQGEDLELEARTGAYDGKVTASIVISSKQGTRTLPIEFTAAADKETQGVEIPAQGLAGLATTAGTAVGFIILIILAILGIISIVRKK</sequence>
<proteinExistence type="predicted"/>
<comment type="caution">
    <text evidence="2">The sequence shown here is derived from an EMBL/GenBank/DDBJ whole genome shotgun (WGS) entry which is preliminary data.</text>
</comment>
<feature type="transmembrane region" description="Helical" evidence="1">
    <location>
        <begin position="872"/>
        <end position="900"/>
    </location>
</feature>
<dbReference type="Pfam" id="PF17963">
    <property type="entry name" value="Big_9"/>
    <property type="match status" value="1"/>
</dbReference>
<name>A0A8T3YLW2_9ARCH</name>
<evidence type="ECO:0000256" key="1">
    <source>
        <dbReference type="SAM" id="Phobius"/>
    </source>
</evidence>
<dbReference type="AlphaFoldDB" id="A0A8T3YLW2"/>
<dbReference type="EMBL" id="JACQPB010000025">
    <property type="protein sequence ID" value="MBI4210296.1"/>
    <property type="molecule type" value="Genomic_DNA"/>
</dbReference>
<evidence type="ECO:0000313" key="3">
    <source>
        <dbReference type="Proteomes" id="UP000732298"/>
    </source>
</evidence>
<keyword evidence="1" id="KW-1133">Transmembrane helix</keyword>
<reference evidence="2" key="1">
    <citation type="submission" date="2020-07" db="EMBL/GenBank/DDBJ databases">
        <title>Huge and variable diversity of episymbiotic CPR bacteria and DPANN archaea in groundwater ecosystems.</title>
        <authorList>
            <person name="He C.Y."/>
            <person name="Keren R."/>
            <person name="Whittaker M."/>
            <person name="Farag I.F."/>
            <person name="Doudna J."/>
            <person name="Cate J.H.D."/>
            <person name="Banfield J.F."/>
        </authorList>
    </citation>
    <scope>NUCLEOTIDE SEQUENCE</scope>
    <source>
        <strain evidence="2">NC_groundwater_1296_Ag_S-0.2um_52_80</strain>
    </source>
</reference>
<keyword evidence="1" id="KW-0472">Membrane</keyword>